<name>A0ACB9S297_9MYRT</name>
<dbReference type="EMBL" id="CM042881">
    <property type="protein sequence ID" value="KAI4385347.1"/>
    <property type="molecule type" value="Genomic_DNA"/>
</dbReference>
<evidence type="ECO:0000313" key="1">
    <source>
        <dbReference type="EMBL" id="KAI4385347.1"/>
    </source>
</evidence>
<keyword evidence="2" id="KW-1185">Reference proteome</keyword>
<comment type="caution">
    <text evidence="1">The sequence shown here is derived from an EMBL/GenBank/DDBJ whole genome shotgun (WGS) entry which is preliminary data.</text>
</comment>
<reference evidence="2" key="1">
    <citation type="journal article" date="2023" name="Front. Plant Sci.">
        <title>Chromosomal-level genome assembly of Melastoma candidum provides insights into trichome evolution.</title>
        <authorList>
            <person name="Zhong Y."/>
            <person name="Wu W."/>
            <person name="Sun C."/>
            <person name="Zou P."/>
            <person name="Liu Y."/>
            <person name="Dai S."/>
            <person name="Zhou R."/>
        </authorList>
    </citation>
    <scope>NUCLEOTIDE SEQUENCE [LARGE SCALE GENOMIC DNA]</scope>
</reference>
<gene>
    <name evidence="1" type="ORF">MLD38_003387</name>
</gene>
<protein>
    <submittedName>
        <fullName evidence="1">Uncharacterized protein</fullName>
    </submittedName>
</protein>
<evidence type="ECO:0000313" key="2">
    <source>
        <dbReference type="Proteomes" id="UP001057402"/>
    </source>
</evidence>
<proteinExistence type="predicted"/>
<dbReference type="Proteomes" id="UP001057402">
    <property type="component" value="Chromosome 2"/>
</dbReference>
<accession>A0ACB9S297</accession>
<organism evidence="1 2">
    <name type="scientific">Melastoma candidum</name>
    <dbReference type="NCBI Taxonomy" id="119954"/>
    <lineage>
        <taxon>Eukaryota</taxon>
        <taxon>Viridiplantae</taxon>
        <taxon>Streptophyta</taxon>
        <taxon>Embryophyta</taxon>
        <taxon>Tracheophyta</taxon>
        <taxon>Spermatophyta</taxon>
        <taxon>Magnoliopsida</taxon>
        <taxon>eudicotyledons</taxon>
        <taxon>Gunneridae</taxon>
        <taxon>Pentapetalae</taxon>
        <taxon>rosids</taxon>
        <taxon>malvids</taxon>
        <taxon>Myrtales</taxon>
        <taxon>Melastomataceae</taxon>
        <taxon>Melastomatoideae</taxon>
        <taxon>Melastomateae</taxon>
        <taxon>Melastoma</taxon>
    </lineage>
</organism>
<sequence length="101" mass="11209">MVPLKSSFAVFAVVQVIAVSEHQLRPLSLGLVLSLQRYQVTVAADVVLLARQSRLKPLFGLLLRASLLCLSLLNMVLILRPSLVQIQHRYLITLRCASETS</sequence>